<keyword evidence="3" id="KW-1185">Reference proteome</keyword>
<accession>A0A7Y9YE64</accession>
<comment type="caution">
    <text evidence="2">The sequence shown here is derived from an EMBL/GenBank/DDBJ whole genome shotgun (WGS) entry which is preliminary data.</text>
</comment>
<evidence type="ECO:0000313" key="2">
    <source>
        <dbReference type="EMBL" id="NYI09332.1"/>
    </source>
</evidence>
<evidence type="ECO:0000313" key="3">
    <source>
        <dbReference type="Proteomes" id="UP000537326"/>
    </source>
</evidence>
<gene>
    <name evidence="2" type="ORF">BKA05_000847</name>
</gene>
<dbReference type="SUPFAM" id="SSF50494">
    <property type="entry name" value="Trypsin-like serine proteases"/>
    <property type="match status" value="1"/>
</dbReference>
<sequence length="297" mass="30388">MTLLRSRTVPVLLLVCALALALVATLAPTADAAKRKRKRAVTWAPAASATITPGVQMYTDGSQCTANFVFTDRNGGVYVGYAAHCAGLGEATDTSGCGQDSVPLGTPVTFERGGSLLTSGTVLGRGTLVYSSWETMNRLGTTDPVVCDFNDFALVKVAGSDVSKVNPSVPVWGGPTGIDTDGLGAGESVWSYGNSSLRAGIELLSPKQGIALGDDAADQGWSHLLYTVTPGVPGDSGSGFLSADGLAVGTLSTLGLTPFPLSNNIGDLARELAFAQEHSGIPGLKLALGTEPFSPLL</sequence>
<name>A0A7Y9YE64_9ACTN</name>
<reference evidence="2 3" key="1">
    <citation type="submission" date="2020-07" db="EMBL/GenBank/DDBJ databases">
        <title>Sequencing the genomes of 1000 actinobacteria strains.</title>
        <authorList>
            <person name="Klenk H.-P."/>
        </authorList>
    </citation>
    <scope>NUCLEOTIDE SEQUENCE [LARGE SCALE GENOMIC DNA]</scope>
    <source>
        <strain evidence="2 3">DSM 18248</strain>
    </source>
</reference>
<keyword evidence="1" id="KW-0732">Signal</keyword>
<dbReference type="AlphaFoldDB" id="A0A7Y9YE64"/>
<dbReference type="Proteomes" id="UP000537326">
    <property type="component" value="Unassembled WGS sequence"/>
</dbReference>
<feature type="chain" id="PRO_5030563550" description="Trypsin-like peptidase domain-containing protein" evidence="1">
    <location>
        <begin position="33"/>
        <end position="297"/>
    </location>
</feature>
<organism evidence="2 3">
    <name type="scientific">Nocardioides marinus</name>
    <dbReference type="NCBI Taxonomy" id="374514"/>
    <lineage>
        <taxon>Bacteria</taxon>
        <taxon>Bacillati</taxon>
        <taxon>Actinomycetota</taxon>
        <taxon>Actinomycetes</taxon>
        <taxon>Propionibacteriales</taxon>
        <taxon>Nocardioidaceae</taxon>
        <taxon>Nocardioides</taxon>
    </lineage>
</organism>
<dbReference type="Gene3D" id="2.40.10.10">
    <property type="entry name" value="Trypsin-like serine proteases"/>
    <property type="match status" value="1"/>
</dbReference>
<dbReference type="InterPro" id="IPR009003">
    <property type="entry name" value="Peptidase_S1_PA"/>
</dbReference>
<evidence type="ECO:0000256" key="1">
    <source>
        <dbReference type="SAM" id="SignalP"/>
    </source>
</evidence>
<dbReference type="EMBL" id="JACBZI010000001">
    <property type="protein sequence ID" value="NYI09332.1"/>
    <property type="molecule type" value="Genomic_DNA"/>
</dbReference>
<dbReference type="InterPro" id="IPR043504">
    <property type="entry name" value="Peptidase_S1_PA_chymotrypsin"/>
</dbReference>
<evidence type="ECO:0008006" key="4">
    <source>
        <dbReference type="Google" id="ProtNLM"/>
    </source>
</evidence>
<dbReference type="RefSeq" id="WP_179530332.1">
    <property type="nucleotide sequence ID" value="NZ_BAAAPP010000012.1"/>
</dbReference>
<feature type="signal peptide" evidence="1">
    <location>
        <begin position="1"/>
        <end position="32"/>
    </location>
</feature>
<proteinExistence type="predicted"/>
<protein>
    <recommendedName>
        <fullName evidence="4">Trypsin-like peptidase domain-containing protein</fullName>
    </recommendedName>
</protein>